<feature type="coiled-coil region" evidence="5">
    <location>
        <begin position="70"/>
        <end position="97"/>
    </location>
</feature>
<comment type="caution">
    <text evidence="7">The sequence shown here is derived from an EMBL/GenBank/DDBJ whole genome shotgun (WGS) entry which is preliminary data.</text>
</comment>
<dbReference type="EMBL" id="JAKMXF010000365">
    <property type="protein sequence ID" value="KAI6645886.1"/>
    <property type="molecule type" value="Genomic_DNA"/>
</dbReference>
<dbReference type="InterPro" id="IPR051877">
    <property type="entry name" value="Centriole_BasalBody_StrucProt"/>
</dbReference>
<dbReference type="AlphaFoldDB" id="A0AAV7JAZ3"/>
<evidence type="ECO:0000313" key="8">
    <source>
        <dbReference type="Proteomes" id="UP001165289"/>
    </source>
</evidence>
<feature type="compositionally biased region" description="Polar residues" evidence="6">
    <location>
        <begin position="1120"/>
        <end position="1129"/>
    </location>
</feature>
<keyword evidence="8" id="KW-1185">Reference proteome</keyword>
<proteinExistence type="inferred from homology"/>
<reference evidence="7 8" key="1">
    <citation type="journal article" date="2023" name="BMC Biol.">
        <title>The compact genome of the sponge Oopsacas minuta (Hexactinellida) is lacking key metazoan core genes.</title>
        <authorList>
            <person name="Santini S."/>
            <person name="Schenkelaars Q."/>
            <person name="Jourda C."/>
            <person name="Duchesne M."/>
            <person name="Belahbib H."/>
            <person name="Rocher C."/>
            <person name="Selva M."/>
            <person name="Riesgo A."/>
            <person name="Vervoort M."/>
            <person name="Leys S.P."/>
            <person name="Kodjabachian L."/>
            <person name="Le Bivic A."/>
            <person name="Borchiellini C."/>
            <person name="Claverie J.M."/>
            <person name="Renard E."/>
        </authorList>
    </citation>
    <scope>NUCLEOTIDE SEQUENCE [LARGE SCALE GENOMIC DNA]</scope>
    <source>
        <strain evidence="7">SPO-2</strain>
    </source>
</reference>
<dbReference type="PANTHER" id="PTHR20544">
    <property type="entry name" value="CENTROSOMAL PROTEIN CEP135"/>
    <property type="match status" value="1"/>
</dbReference>
<feature type="region of interest" description="Disordered" evidence="6">
    <location>
        <begin position="1031"/>
        <end position="1129"/>
    </location>
</feature>
<keyword evidence="3" id="KW-0206">Cytoskeleton</keyword>
<accession>A0AAV7JAZ3</accession>
<evidence type="ECO:0000256" key="3">
    <source>
        <dbReference type="ARBA" id="ARBA00023212"/>
    </source>
</evidence>
<name>A0AAV7JAZ3_9METZ</name>
<evidence type="ECO:0000256" key="2">
    <source>
        <dbReference type="ARBA" id="ARBA00022490"/>
    </source>
</evidence>
<dbReference type="Gene3D" id="1.10.287.1490">
    <property type="match status" value="1"/>
</dbReference>
<gene>
    <name evidence="7" type="ORF">LOD99_13144</name>
</gene>
<feature type="compositionally biased region" description="Basic and acidic residues" evidence="6">
    <location>
        <begin position="1093"/>
        <end position="1108"/>
    </location>
</feature>
<keyword evidence="2" id="KW-0963">Cytoplasm</keyword>
<evidence type="ECO:0000313" key="7">
    <source>
        <dbReference type="EMBL" id="KAI6645886.1"/>
    </source>
</evidence>
<feature type="coiled-coil region" evidence="5">
    <location>
        <begin position="232"/>
        <end position="501"/>
    </location>
</feature>
<feature type="coiled-coil region" evidence="5">
    <location>
        <begin position="592"/>
        <end position="666"/>
    </location>
</feature>
<evidence type="ECO:0000256" key="4">
    <source>
        <dbReference type="ARBA" id="ARBA00038123"/>
    </source>
</evidence>
<dbReference type="PANTHER" id="PTHR20544:SF0">
    <property type="entry name" value="NUCLEOPROTEIN TPR_MLP1 DOMAIN-CONTAINING PROTEIN"/>
    <property type="match status" value="1"/>
</dbReference>
<feature type="compositionally biased region" description="Polar residues" evidence="6">
    <location>
        <begin position="1048"/>
        <end position="1082"/>
    </location>
</feature>
<dbReference type="GO" id="GO:0005814">
    <property type="term" value="C:centriole"/>
    <property type="evidence" value="ECO:0007669"/>
    <property type="project" value="UniProtKB-SubCell"/>
</dbReference>
<dbReference type="CDD" id="cd22292">
    <property type="entry name" value="cc_Cep135_MBD"/>
    <property type="match status" value="1"/>
</dbReference>
<evidence type="ECO:0000256" key="6">
    <source>
        <dbReference type="SAM" id="MobiDB-lite"/>
    </source>
</evidence>
<evidence type="ECO:0000256" key="1">
    <source>
        <dbReference type="ARBA" id="ARBA00004114"/>
    </source>
</evidence>
<comment type="similarity">
    <text evidence="4">Belongs to the CEP135/TSGA10 family.</text>
</comment>
<evidence type="ECO:0000256" key="5">
    <source>
        <dbReference type="SAM" id="Coils"/>
    </source>
</evidence>
<feature type="coiled-coil region" evidence="5">
    <location>
        <begin position="123"/>
        <end position="178"/>
    </location>
</feature>
<protein>
    <submittedName>
        <fullName evidence="7">Centrosomal protein</fullName>
    </submittedName>
</protein>
<sequence length="1129" mass="129730">MSFYDSNQNLYTVSKIRSSYTPQLYKRRSSMANNMEAKFGMLRRRLDQLGYKQPLGLDAVPLAERMLCDLLHTSESLKDAENKLHTHQRERDVFTQHVEPYKQDNAKLVQENNTLHSQIIKAKESNETKMRELKSTLRRMDHENTDLKFLNSQYLSRVKQQERDCQSKSEKINHLQEKNQSAVIQTPGGSKRQIPARRQRMELDSFLPPPIPSQYPMDSPLSTPDPELIEIMGVADEKISSLQIQIEQLRSNKSEQERSNEILRHHVHTREREIERLQEQLTGGRPPEVVALEAKRDGTDKTIEHMNIQIELLQEANKELEERLAGSTEQEHVLVKEAAELAERNAGLHRELESLKKLTQVNHNNLQGDLDNVNTEVEELKCRLEACEEAKEQLEVEFADSNTHSDRIQQDNDKMLELLAETESDCQNTARLIEKLETDRSVLKDRCMELAQANQELAAELDIASQQPQLPTEQHGLMLRLKKIERERDLLRKEREEKIVAPFSLAGEESQRAIAQEFIKVGRERDQLKKALQDIETEIGDIQNQVTLLTKDRDNYKLLYEQTRLDRDHSQTRSLTTHHSPLAKNNIVSAELDIVREERDALRDMLKAKEQQGIPSSKSFSVDLLTSAHQKLEKALQERDNMGRRLAEMQQVIRALESQLKELPEHAQINQELFKLSLFDQENYELNAELSATHSVNSELGREVAKLTDLVKELDTDRDNIQHTLDTKILEYDHLKEEMDAQLQTENTLRASIEDLKTEVSVIGEGIRERDKEILSLTAQVEEFSVKLSAISELNSRLNEQVSSLKEDLSTMTKYYQECQRQLQESLGQRSGLQGRVGELDRLVDHFQETIADKEREKANLVSSVSHVTAERDQLDSTVQQTLTDQSSLHLEIDALKAERERLEQLIQQQSHEMHQTMSALGVYEQQLSEVTQALAQMEALLRQAEDEKKALLNDLNTTRELCHTLDSSKDKQSRQLAETSMERDQYKAQIGSLRSEVEVISRQLQEANGRIRGYESLLSQSRQHVLGSVPIHPTRSTSFQPGHAFQPLSTYSNSSKHNQSSPTHSDTSRKSYSPRSQTEQSPPIHRHSRTQSKHDSKDLFETEKDSMQRASAKLVHKLSLSSNTPAHT</sequence>
<comment type="subcellular location">
    <subcellularLocation>
        <location evidence="1">Cytoplasm</location>
        <location evidence="1">Cytoskeleton</location>
        <location evidence="1">Microtubule organizing center</location>
        <location evidence="1">Centrosome</location>
        <location evidence="1">Centriole</location>
    </subcellularLocation>
</comment>
<feature type="coiled-coil region" evidence="5">
    <location>
        <begin position="525"/>
        <end position="552"/>
    </location>
</feature>
<keyword evidence="5" id="KW-0175">Coiled coil</keyword>
<dbReference type="Proteomes" id="UP001165289">
    <property type="component" value="Unassembled WGS sequence"/>
</dbReference>
<organism evidence="7 8">
    <name type="scientific">Oopsacas minuta</name>
    <dbReference type="NCBI Taxonomy" id="111878"/>
    <lineage>
        <taxon>Eukaryota</taxon>
        <taxon>Metazoa</taxon>
        <taxon>Porifera</taxon>
        <taxon>Hexactinellida</taxon>
        <taxon>Hexasterophora</taxon>
        <taxon>Lyssacinosida</taxon>
        <taxon>Leucopsacidae</taxon>
        <taxon>Oopsacas</taxon>
    </lineage>
</organism>
<feature type="region of interest" description="Disordered" evidence="6">
    <location>
        <begin position="966"/>
        <end position="985"/>
    </location>
</feature>